<dbReference type="PANTHER" id="PTHR30483">
    <property type="entry name" value="LEUCINE-SPECIFIC-BINDING PROTEIN"/>
    <property type="match status" value="1"/>
</dbReference>
<dbReference type="InterPro" id="IPR001828">
    <property type="entry name" value="ANF_lig-bd_rcpt"/>
</dbReference>
<feature type="domain" description="Receptor ligand binding region" evidence="9">
    <location>
        <begin position="57"/>
        <end position="392"/>
    </location>
</feature>
<dbReference type="EMBL" id="OZ019910">
    <property type="protein sequence ID" value="CAK9210713.1"/>
    <property type="molecule type" value="Genomic_DNA"/>
</dbReference>
<comment type="subcellular location">
    <subcellularLocation>
        <location evidence="1">Membrane</location>
        <topology evidence="1">Multi-pass membrane protein</topology>
    </subcellularLocation>
</comment>
<dbReference type="Pfam" id="PF01094">
    <property type="entry name" value="ANF_receptor"/>
    <property type="match status" value="1"/>
</dbReference>
<dbReference type="PRINTS" id="PR00248">
    <property type="entry name" value="GPCRMGR"/>
</dbReference>
<evidence type="ECO:0000256" key="8">
    <source>
        <dbReference type="SAM" id="SignalP"/>
    </source>
</evidence>
<evidence type="ECO:0000313" key="10">
    <source>
        <dbReference type="EMBL" id="CAK9210713.1"/>
    </source>
</evidence>
<evidence type="ECO:0000256" key="4">
    <source>
        <dbReference type="ARBA" id="ARBA00023136"/>
    </source>
</evidence>
<dbReference type="PANTHER" id="PTHR30483:SF6">
    <property type="entry name" value="PERIPLASMIC BINDING PROTEIN OF ABC TRANSPORTER FOR NATURAL AMINO ACIDS"/>
    <property type="match status" value="1"/>
</dbReference>
<evidence type="ECO:0000259" key="9">
    <source>
        <dbReference type="Pfam" id="PF01094"/>
    </source>
</evidence>
<keyword evidence="5" id="KW-0675">Receptor</keyword>
<dbReference type="InterPro" id="IPR000337">
    <property type="entry name" value="GPCR_3"/>
</dbReference>
<evidence type="ECO:0000256" key="3">
    <source>
        <dbReference type="ARBA" id="ARBA00022989"/>
    </source>
</evidence>
<dbReference type="Gene3D" id="3.40.50.2300">
    <property type="match status" value="2"/>
</dbReference>
<dbReference type="InterPro" id="IPR028082">
    <property type="entry name" value="Peripla_BP_I"/>
</dbReference>
<evidence type="ECO:0000313" key="11">
    <source>
        <dbReference type="Proteomes" id="UP001497512"/>
    </source>
</evidence>
<evidence type="ECO:0000256" key="7">
    <source>
        <dbReference type="SAM" id="Phobius"/>
    </source>
</evidence>
<feature type="signal peptide" evidence="8">
    <location>
        <begin position="1"/>
        <end position="32"/>
    </location>
</feature>
<dbReference type="Proteomes" id="UP001497512">
    <property type="component" value="Chromosome 18"/>
</dbReference>
<dbReference type="InterPro" id="IPR051010">
    <property type="entry name" value="BCAA_transport"/>
</dbReference>
<feature type="chain" id="PRO_5045865979" description="Receptor ligand binding region domain-containing protein" evidence="8">
    <location>
        <begin position="33"/>
        <end position="499"/>
    </location>
</feature>
<sequence length="499" mass="54608">MARLDSLMQCHWTALVILLLLMMGTMVEVTSAVQNFTLGFLSPSMSSEIPPSLVTEWESAFRVAVEVMNTKSEKYNLWPHSVPSGCNWEIARTGAHVMMLPNDTIPPLLGVVGPACTPAAMSAAIVLSGEGYPLVSFAATGEPLSNRDTFPNFFRTVYGDSFQAEAVAACIGKLNMSSVTIIYTQGQYALNLANNIETTVNGTANLRMEMLSPGDNLSIDVSQLDGILSSLQPLDFVILVVNPQEAQDIWAVASQEKRLEFPWWYFGTDGVTAFNPADQIPTDPTLVNELVGEIGLSPYGGGYAQNDICEEYYSYWQVAKYPGLPTGPQNNSRSYTPYLIDTVRVYFEVCDALLAHNLSITAENVMSALNGSGPLETQPNFQGCTGLVAIDPTTGSRSAKDQIPIYDLVSLVPQAWEVKGRIENGNFVTLQPLTRPNSEFAPNSTYTGPNPHKRNVGAIVGSLFAVIVILSIVAIAVYFYKRRKQREYRSSRPFVRVPK</sequence>
<reference evidence="10" key="1">
    <citation type="submission" date="2024-02" db="EMBL/GenBank/DDBJ databases">
        <authorList>
            <consortium name="ELIXIR-Norway"/>
            <consortium name="Elixir Norway"/>
        </authorList>
    </citation>
    <scope>NUCLEOTIDE SEQUENCE</scope>
</reference>
<name>A0ABP0U1L4_9BRYO</name>
<accession>A0ABP0U1L4</accession>
<keyword evidence="3 7" id="KW-1133">Transmembrane helix</keyword>
<organism evidence="10 11">
    <name type="scientific">Sphagnum troendelagicum</name>
    <dbReference type="NCBI Taxonomy" id="128251"/>
    <lineage>
        <taxon>Eukaryota</taxon>
        <taxon>Viridiplantae</taxon>
        <taxon>Streptophyta</taxon>
        <taxon>Embryophyta</taxon>
        <taxon>Bryophyta</taxon>
        <taxon>Sphagnophytina</taxon>
        <taxon>Sphagnopsida</taxon>
        <taxon>Sphagnales</taxon>
        <taxon>Sphagnaceae</taxon>
        <taxon>Sphagnum</taxon>
    </lineage>
</organism>
<evidence type="ECO:0000256" key="5">
    <source>
        <dbReference type="ARBA" id="ARBA00023170"/>
    </source>
</evidence>
<keyword evidence="2 7" id="KW-0812">Transmembrane</keyword>
<gene>
    <name evidence="10" type="ORF">CSSPTR1EN2_LOCUS10297</name>
</gene>
<protein>
    <recommendedName>
        <fullName evidence="9">Receptor ligand binding region domain-containing protein</fullName>
    </recommendedName>
</protein>
<keyword evidence="4 7" id="KW-0472">Membrane</keyword>
<dbReference type="SUPFAM" id="SSF53822">
    <property type="entry name" value="Periplasmic binding protein-like I"/>
    <property type="match status" value="1"/>
</dbReference>
<proteinExistence type="predicted"/>
<evidence type="ECO:0000256" key="6">
    <source>
        <dbReference type="ARBA" id="ARBA00023180"/>
    </source>
</evidence>
<evidence type="ECO:0000256" key="1">
    <source>
        <dbReference type="ARBA" id="ARBA00004141"/>
    </source>
</evidence>
<evidence type="ECO:0000256" key="2">
    <source>
        <dbReference type="ARBA" id="ARBA00022692"/>
    </source>
</evidence>
<feature type="transmembrane region" description="Helical" evidence="7">
    <location>
        <begin position="456"/>
        <end position="480"/>
    </location>
</feature>
<keyword evidence="11" id="KW-1185">Reference proteome</keyword>
<keyword evidence="6" id="KW-0325">Glycoprotein</keyword>
<keyword evidence="8" id="KW-0732">Signal</keyword>